<dbReference type="InterPro" id="IPR001763">
    <property type="entry name" value="Rhodanese-like_dom"/>
</dbReference>
<evidence type="ECO:0000313" key="3">
    <source>
        <dbReference type="Proteomes" id="UP000026962"/>
    </source>
</evidence>
<dbReference type="HOGENOM" id="CLU_089574_3_3_1"/>
<dbReference type="PROSITE" id="PS50206">
    <property type="entry name" value="RHODANESE_3"/>
    <property type="match status" value="1"/>
</dbReference>
<keyword evidence="3" id="KW-1185">Reference proteome</keyword>
<dbReference type="InterPro" id="IPR044684">
    <property type="entry name" value="STR17/STR18/HARC1-like"/>
</dbReference>
<dbReference type="PANTHER" id="PTHR44542">
    <property type="entry name" value="THIOSULFATE SULFURTRANSFERASE 18"/>
    <property type="match status" value="1"/>
</dbReference>
<dbReference type="Pfam" id="PF00581">
    <property type="entry name" value="Rhodanese"/>
    <property type="match status" value="1"/>
</dbReference>
<dbReference type="eggNOG" id="KOG1530">
    <property type="taxonomic scope" value="Eukaryota"/>
</dbReference>
<dbReference type="Gramene" id="OPUNC02G03660.1">
    <property type="protein sequence ID" value="OPUNC02G03660.1"/>
    <property type="gene ID" value="OPUNC02G03660"/>
</dbReference>
<protein>
    <recommendedName>
        <fullName evidence="1">Rhodanese domain-containing protein</fullName>
    </recommendedName>
</protein>
<reference evidence="2" key="2">
    <citation type="submission" date="2018-05" db="EMBL/GenBank/DDBJ databases">
        <title>OpunRS2 (Oryza punctata Reference Sequence Version 2).</title>
        <authorList>
            <person name="Zhang J."/>
            <person name="Kudrna D."/>
            <person name="Lee S."/>
            <person name="Talag J."/>
            <person name="Welchert J."/>
            <person name="Wing R.A."/>
        </authorList>
    </citation>
    <scope>NUCLEOTIDE SEQUENCE [LARGE SCALE GENOMIC DNA]</scope>
</reference>
<dbReference type="Proteomes" id="UP000026962">
    <property type="component" value="Chromosome 2"/>
</dbReference>
<organism evidence="2">
    <name type="scientific">Oryza punctata</name>
    <name type="common">Red rice</name>
    <dbReference type="NCBI Taxonomy" id="4537"/>
    <lineage>
        <taxon>Eukaryota</taxon>
        <taxon>Viridiplantae</taxon>
        <taxon>Streptophyta</taxon>
        <taxon>Embryophyta</taxon>
        <taxon>Tracheophyta</taxon>
        <taxon>Spermatophyta</taxon>
        <taxon>Magnoliopsida</taxon>
        <taxon>Liliopsida</taxon>
        <taxon>Poales</taxon>
        <taxon>Poaceae</taxon>
        <taxon>BOP clade</taxon>
        <taxon>Oryzoideae</taxon>
        <taxon>Oryzeae</taxon>
        <taxon>Oryzinae</taxon>
        <taxon>Oryza</taxon>
    </lineage>
</organism>
<dbReference type="GO" id="GO:0003824">
    <property type="term" value="F:catalytic activity"/>
    <property type="evidence" value="ECO:0007669"/>
    <property type="project" value="InterPro"/>
</dbReference>
<dbReference type="SUPFAM" id="SSF52821">
    <property type="entry name" value="Rhodanese/Cell cycle control phosphatase"/>
    <property type="match status" value="1"/>
</dbReference>
<evidence type="ECO:0000259" key="1">
    <source>
        <dbReference type="PROSITE" id="PS50206"/>
    </source>
</evidence>
<dbReference type="SMART" id="SM00450">
    <property type="entry name" value="RHOD"/>
    <property type="match status" value="1"/>
</dbReference>
<dbReference type="InterPro" id="IPR036873">
    <property type="entry name" value="Rhodanese-like_dom_sf"/>
</dbReference>
<evidence type="ECO:0000313" key="2">
    <source>
        <dbReference type="EnsemblPlants" id="OPUNC02G03660.1"/>
    </source>
</evidence>
<feature type="domain" description="Rhodanese" evidence="1">
    <location>
        <begin position="64"/>
        <end position="161"/>
    </location>
</feature>
<dbReference type="OMA" id="NIAYFIM"/>
<dbReference type="STRING" id="4537.A0A0E0JVS1"/>
<name>A0A0E0JVS1_ORYPU</name>
<sequence>MTRTQQHRKLDKAFQRSHPFQDSTYEGWRRAGHHHIVVNGVCSYEQKELEALPTVDSGEVRDLMSSGHHYLDVRLGKDFDKAHADGARNISYYLSVTPSGKEKNPRFVDEVAALFGKDEHLIVGCNTGVRSRLATKDLLDAGFKNVRNLQGGYQSFLRSESQQPEAHQQ</sequence>
<dbReference type="AlphaFoldDB" id="A0A0E0JVS1"/>
<dbReference type="Gene3D" id="3.40.250.10">
    <property type="entry name" value="Rhodanese-like domain"/>
    <property type="match status" value="1"/>
</dbReference>
<proteinExistence type="predicted"/>
<dbReference type="PANTHER" id="PTHR44542:SF14">
    <property type="entry name" value="PROTEIN HIGH ARSENIC CONTENT 1, MITOCHONDRIAL-RELATED"/>
    <property type="match status" value="1"/>
</dbReference>
<accession>A0A0E0JVS1</accession>
<reference evidence="2" key="1">
    <citation type="submission" date="2015-04" db="UniProtKB">
        <authorList>
            <consortium name="EnsemblPlants"/>
        </authorList>
    </citation>
    <scope>IDENTIFICATION</scope>
</reference>
<dbReference type="CDD" id="cd00158">
    <property type="entry name" value="RHOD"/>
    <property type="match status" value="1"/>
</dbReference>
<dbReference type="EnsemblPlants" id="OPUNC02G03660.1">
    <property type="protein sequence ID" value="OPUNC02G03660.1"/>
    <property type="gene ID" value="OPUNC02G03660"/>
</dbReference>